<sequence>MKVASHMEKIAKLEALRRRLDPLQDFELWFWTGMTAGTHAVNAALHHAAVTLDDDVFPTQPGAYLVPQPDGSLRAAFRPLGDVLHVGRPKIDDPVPEDVAAMMHAMEIVERHRDPCLREGVAPTAAIAGECDAALARCLQLLASRMHGGNDAR</sequence>
<evidence type="ECO:0000313" key="2">
    <source>
        <dbReference type="Proteomes" id="UP000005808"/>
    </source>
</evidence>
<dbReference type="PATRIC" id="fig|1127483.3.peg.4307"/>
<evidence type="ECO:0000313" key="1">
    <source>
        <dbReference type="EMBL" id="EHP41204.1"/>
    </source>
</evidence>
<name>H1S8J0_9BURK</name>
<accession>H1S8J0</accession>
<dbReference type="EMBL" id="AHJE01000052">
    <property type="protein sequence ID" value="EHP41204.1"/>
    <property type="molecule type" value="Genomic_DNA"/>
</dbReference>
<protein>
    <submittedName>
        <fullName evidence="1">Uncharacterized protein</fullName>
    </submittedName>
</protein>
<dbReference type="OrthoDB" id="8963394at2"/>
<proteinExistence type="predicted"/>
<dbReference type="RefSeq" id="WP_006159744.1">
    <property type="nucleotide sequence ID" value="NZ_AHJE01000052.1"/>
</dbReference>
<dbReference type="AlphaFoldDB" id="H1S8J0"/>
<organism evidence="1 2">
    <name type="scientific">Cupriavidus basilensis OR16</name>
    <dbReference type="NCBI Taxonomy" id="1127483"/>
    <lineage>
        <taxon>Bacteria</taxon>
        <taxon>Pseudomonadati</taxon>
        <taxon>Pseudomonadota</taxon>
        <taxon>Betaproteobacteria</taxon>
        <taxon>Burkholderiales</taxon>
        <taxon>Burkholderiaceae</taxon>
        <taxon>Cupriavidus</taxon>
    </lineage>
</organism>
<dbReference type="Proteomes" id="UP000005808">
    <property type="component" value="Unassembled WGS sequence"/>
</dbReference>
<reference evidence="1 2" key="1">
    <citation type="journal article" date="2012" name="J. Bacteriol.">
        <title>De Novo Genome Project of Cupriavidus basilensis OR16.</title>
        <authorList>
            <person name="Cserhati M."/>
            <person name="Kriszt B."/>
            <person name="Szoboszlay S."/>
            <person name="Toth A."/>
            <person name="Szabo I."/>
            <person name="Tancsics A."/>
            <person name="Nagy I."/>
            <person name="Horvath B."/>
            <person name="Nagy I."/>
            <person name="Kukolya J."/>
        </authorList>
    </citation>
    <scope>NUCLEOTIDE SEQUENCE [LARGE SCALE GENOMIC DNA]</scope>
    <source>
        <strain evidence="1 2">OR16</strain>
    </source>
</reference>
<comment type="caution">
    <text evidence="1">The sequence shown here is derived from an EMBL/GenBank/DDBJ whole genome shotgun (WGS) entry which is preliminary data.</text>
</comment>
<gene>
    <name evidence="1" type="ORF">OR16_21538</name>
</gene>